<keyword evidence="2" id="KW-1185">Reference proteome</keyword>
<dbReference type="Proteomes" id="UP000694846">
    <property type="component" value="Unplaced"/>
</dbReference>
<dbReference type="GeneID" id="112684535"/>
<dbReference type="SUPFAM" id="SSF54768">
    <property type="entry name" value="dsRNA-binding domain-like"/>
    <property type="match status" value="1"/>
</dbReference>
<proteinExistence type="predicted"/>
<dbReference type="Gene3D" id="3.30.160.20">
    <property type="match status" value="1"/>
</dbReference>
<name>A0A8B8FMS0_9HEMI</name>
<sequence length="348" mass="40102">MSNNCIRSVTCVEEDDRCMAQLTKQIEVQGTTINQLLSKISEMKNNFQMQLQLKDNEFSNLREKYEQLQYRVTEFGDNSSKIDQPNFYRHYQNTLDKLIKEIESLKRKNKELLNEKNYLVSKLAEKFKQYPMASFDYGNESYNIISKLTKSEKAENVGTRRCDKFSDLYVTKLDENLAFVGVSDGVVQKASDVIKVQQPQTIENPMKIIGASIDEVSLTKTISSDFKVVSNHLDATKNDTIFTEENCCKMNAKSGGHSDINNIIKLDQIKTFKTTVNDEKKKLIDNKLDARLKSDPICALQELCMYRDWKLPEYKFFKEGDSTTFTYSVECTVLSFTVRVEGLLKKRG</sequence>
<dbReference type="RefSeq" id="XP_025411883.1">
    <property type="nucleotide sequence ID" value="XM_025556098.1"/>
</dbReference>
<protein>
    <submittedName>
        <fullName evidence="3">Uncharacterized protein LOC112684535</fullName>
    </submittedName>
</protein>
<organism evidence="2 3">
    <name type="scientific">Sipha flava</name>
    <name type="common">yellow sugarcane aphid</name>
    <dbReference type="NCBI Taxonomy" id="143950"/>
    <lineage>
        <taxon>Eukaryota</taxon>
        <taxon>Metazoa</taxon>
        <taxon>Ecdysozoa</taxon>
        <taxon>Arthropoda</taxon>
        <taxon>Hexapoda</taxon>
        <taxon>Insecta</taxon>
        <taxon>Pterygota</taxon>
        <taxon>Neoptera</taxon>
        <taxon>Paraneoptera</taxon>
        <taxon>Hemiptera</taxon>
        <taxon>Sternorrhyncha</taxon>
        <taxon>Aphidomorpha</taxon>
        <taxon>Aphidoidea</taxon>
        <taxon>Aphididae</taxon>
        <taxon>Sipha</taxon>
    </lineage>
</organism>
<gene>
    <name evidence="3" type="primary">LOC112684535</name>
</gene>
<keyword evidence="1" id="KW-0175">Coiled coil</keyword>
<accession>A0A8B8FMS0</accession>
<evidence type="ECO:0000313" key="2">
    <source>
        <dbReference type="Proteomes" id="UP000694846"/>
    </source>
</evidence>
<reference evidence="3" key="1">
    <citation type="submission" date="2025-08" db="UniProtKB">
        <authorList>
            <consortium name="RefSeq"/>
        </authorList>
    </citation>
    <scope>IDENTIFICATION</scope>
    <source>
        <tissue evidence="3">Whole body</tissue>
    </source>
</reference>
<evidence type="ECO:0000256" key="1">
    <source>
        <dbReference type="SAM" id="Coils"/>
    </source>
</evidence>
<feature type="coiled-coil region" evidence="1">
    <location>
        <begin position="51"/>
        <end position="122"/>
    </location>
</feature>
<evidence type="ECO:0000313" key="3">
    <source>
        <dbReference type="RefSeq" id="XP_025411883.1"/>
    </source>
</evidence>
<dbReference type="AlphaFoldDB" id="A0A8B8FMS0"/>